<accession>Q9RZA9</accession>
<dbReference type="GeneID" id="69518937"/>
<dbReference type="KEGG" id="dra:DR_A0045"/>
<dbReference type="RefSeq" id="WP_010889305.1">
    <property type="nucleotide sequence ID" value="NC_001264.1"/>
</dbReference>
<dbReference type="EnsemblBacteria" id="AAF12373">
    <property type="protein sequence ID" value="AAF12373"/>
    <property type="gene ID" value="DR_A0045"/>
</dbReference>
<protein>
    <submittedName>
        <fullName evidence="2">Uncharacterized protein</fullName>
    </submittedName>
</protein>
<dbReference type="PIR" id="G75597">
    <property type="entry name" value="G75597"/>
</dbReference>
<dbReference type="PATRIC" id="fig|243230.17.peg.2929"/>
<dbReference type="AlphaFoldDB" id="Q9RZA9"/>
<dbReference type="HOGENOM" id="CLU_908279_0_0_0"/>
<dbReference type="PaxDb" id="243230-DR_A0045"/>
<feature type="transmembrane region" description="Helical" evidence="1">
    <location>
        <begin position="278"/>
        <end position="295"/>
    </location>
</feature>
<gene>
    <name evidence="2" type="ordered locus">DR_A0045</name>
</gene>
<name>Q9RZA9_DEIRA</name>
<reference evidence="2 3" key="1">
    <citation type="journal article" date="1999" name="Science">
        <title>Genome sequence of the radioresistant bacterium Deinococcus radiodurans R1.</title>
        <authorList>
            <person name="White O."/>
            <person name="Eisen J.A."/>
            <person name="Heidelberg J.F."/>
            <person name="Hickey E.K."/>
            <person name="Peterson J.D."/>
            <person name="Dodson R.J."/>
            <person name="Haft D.H."/>
            <person name="Gwinn M.L."/>
            <person name="Nelson W.C."/>
            <person name="Richardson D.L."/>
            <person name="Moffat K.S."/>
            <person name="Qin H."/>
            <person name="Jiang L."/>
            <person name="Pamphile W."/>
            <person name="Crosby M."/>
            <person name="Shen M."/>
            <person name="Vamathevan J.J."/>
            <person name="Lam P."/>
            <person name="McDonald L."/>
            <person name="Utterback T."/>
            <person name="Zalewski C."/>
            <person name="Makarova K.S."/>
            <person name="Aravind L."/>
            <person name="Daly M.J."/>
            <person name="Minton K.W."/>
            <person name="Fleischmann R.D."/>
            <person name="Ketchum K.A."/>
            <person name="Nelson K.E."/>
            <person name="Salzberg S."/>
            <person name="Smith H.O."/>
            <person name="Venter J.C."/>
            <person name="Fraser C.M."/>
        </authorList>
    </citation>
    <scope>NUCLEOTIDE SEQUENCE [LARGE SCALE GENOMIC DNA]</scope>
    <source>
        <strain evidence="3">ATCC 13939 / DSM 20539 / JCM 16871 / LMG 4051 / NBRC 15346 / NCIMB 9279 / R1 / VKM B-1422</strain>
    </source>
</reference>
<keyword evidence="1" id="KW-0472">Membrane</keyword>
<dbReference type="OrthoDB" id="67032at2"/>
<evidence type="ECO:0000256" key="1">
    <source>
        <dbReference type="SAM" id="Phobius"/>
    </source>
</evidence>
<dbReference type="InParanoid" id="Q9RZA9"/>
<sequence>MSNTVPTISPDSPGLQLGNLGGFRGQEDWGRWTLGKVTSVELKAAQAGWAEVRLNFDLPSPRQHLSVFLNGRKLTTLRTAHQPQNFDLALPLNLLTGRNELKLVTDKSNLDPHLKPFAPQDLSDIAVSLKQLEFAPLQVFTATRPGRIYNAVQPPYPLAYQQATGRQVDFFVQAADPQVLTYRLLSSADRQTFTLRLGDQTLRTVTAERRGTLVSGRVPLSSSDEVQRFSVVSSPLGKRHEVDDSLQTIEKYTGAATFYVQELQVAPAYRWQKWEQPLAGLGVLLGLGLLLWWLFGGRSSHQRPAH</sequence>
<dbReference type="Proteomes" id="UP000002524">
    <property type="component" value="Chromosome 2"/>
</dbReference>
<evidence type="ECO:0000313" key="3">
    <source>
        <dbReference type="Proteomes" id="UP000002524"/>
    </source>
</evidence>
<proteinExistence type="predicted"/>
<keyword evidence="3" id="KW-1185">Reference proteome</keyword>
<dbReference type="EMBL" id="AE001825">
    <property type="protein sequence ID" value="AAF12373.1"/>
    <property type="molecule type" value="Genomic_DNA"/>
</dbReference>
<keyword evidence="1" id="KW-0812">Transmembrane</keyword>
<keyword evidence="1" id="KW-1133">Transmembrane helix</keyword>
<evidence type="ECO:0000313" key="2">
    <source>
        <dbReference type="EMBL" id="AAF12373.1"/>
    </source>
</evidence>
<dbReference type="STRING" id="243230.DR_A0045"/>
<organism evidence="2 3">
    <name type="scientific">Deinococcus radiodurans (strain ATCC 13939 / DSM 20539 / JCM 16871 / CCUG 27074 / LMG 4051 / NBRC 15346 / NCIMB 9279 / VKM B-1422 / R1)</name>
    <dbReference type="NCBI Taxonomy" id="243230"/>
    <lineage>
        <taxon>Bacteria</taxon>
        <taxon>Thermotogati</taxon>
        <taxon>Deinococcota</taxon>
        <taxon>Deinococci</taxon>
        <taxon>Deinococcales</taxon>
        <taxon>Deinococcaceae</taxon>
        <taxon>Deinococcus</taxon>
    </lineage>
</organism>